<evidence type="ECO:0000256" key="3">
    <source>
        <dbReference type="ARBA" id="ARBA00022679"/>
    </source>
</evidence>
<proteinExistence type="inferred from homology"/>
<evidence type="ECO:0000313" key="4">
    <source>
        <dbReference type="EMBL" id="GAG62708.1"/>
    </source>
</evidence>
<comment type="similarity">
    <text evidence="1">Belongs to the UPF0677 family.</text>
</comment>
<name>X0ZQI4_9ZZZZ</name>
<evidence type="ECO:0008006" key="5">
    <source>
        <dbReference type="Google" id="ProtNLM"/>
    </source>
</evidence>
<keyword evidence="2" id="KW-0489">Methyltransferase</keyword>
<protein>
    <recommendedName>
        <fullName evidence="5">S-adenosyl-L-methionine-dependent methyltransferase</fullName>
    </recommendedName>
</protein>
<keyword evidence="3" id="KW-0808">Transferase</keyword>
<dbReference type="SUPFAM" id="SSF53335">
    <property type="entry name" value="S-adenosyl-L-methionine-dependent methyltransferases"/>
    <property type="match status" value="1"/>
</dbReference>
<dbReference type="InterPro" id="IPR029063">
    <property type="entry name" value="SAM-dependent_MTases_sf"/>
</dbReference>
<dbReference type="AlphaFoldDB" id="X0ZQI4"/>
<evidence type="ECO:0000256" key="1">
    <source>
        <dbReference type="ARBA" id="ARBA00008138"/>
    </source>
</evidence>
<gene>
    <name evidence="4" type="ORF">S01H4_14575</name>
</gene>
<evidence type="ECO:0000256" key="2">
    <source>
        <dbReference type="ARBA" id="ARBA00022603"/>
    </source>
</evidence>
<dbReference type="NCBIfam" id="TIGR00027">
    <property type="entry name" value="mthyl_TIGR00027"/>
    <property type="match status" value="1"/>
</dbReference>
<dbReference type="InterPro" id="IPR011610">
    <property type="entry name" value="SAM_mthyl_Trfase_ML2640-like"/>
</dbReference>
<dbReference type="PANTHER" id="PTHR43619:SF2">
    <property type="entry name" value="S-ADENOSYL-L-METHIONINE-DEPENDENT METHYLTRANSFERASES SUPERFAMILY PROTEIN"/>
    <property type="match status" value="1"/>
</dbReference>
<sequence length="233" mass="26448">MMGPAFIANRICGYIPKIAQIPEPEKVTLMSFVNYRTEFFDKMMEKNINSMDQVVFMGAGFDTRAFKYCSGEKIKVFELDKENTQKCKIEALKKAGIDYEWITFVPIDFNQESWVDKLIENGFNTSKKTFFLWEGVTPYLEEESVKQTLKAVAKSSGKGSVITFDVYAKSFITGTGEGSFIMKYYGKPLLKMTGEIWKFGIDTTKNPKENVETLLNEAGLALGELKLLFNKGL</sequence>
<dbReference type="EMBL" id="BART01006392">
    <property type="protein sequence ID" value="GAG62708.1"/>
    <property type="molecule type" value="Genomic_DNA"/>
</dbReference>
<accession>X0ZQI4</accession>
<dbReference type="GO" id="GO:0008168">
    <property type="term" value="F:methyltransferase activity"/>
    <property type="evidence" value="ECO:0007669"/>
    <property type="project" value="UniProtKB-KW"/>
</dbReference>
<dbReference type="GO" id="GO:0032259">
    <property type="term" value="P:methylation"/>
    <property type="evidence" value="ECO:0007669"/>
    <property type="project" value="UniProtKB-KW"/>
</dbReference>
<comment type="caution">
    <text evidence="4">The sequence shown here is derived from an EMBL/GenBank/DDBJ whole genome shotgun (WGS) entry which is preliminary data.</text>
</comment>
<dbReference type="Gene3D" id="3.40.50.150">
    <property type="entry name" value="Vaccinia Virus protein VP39"/>
    <property type="match status" value="1"/>
</dbReference>
<organism evidence="4">
    <name type="scientific">marine sediment metagenome</name>
    <dbReference type="NCBI Taxonomy" id="412755"/>
    <lineage>
        <taxon>unclassified sequences</taxon>
        <taxon>metagenomes</taxon>
        <taxon>ecological metagenomes</taxon>
    </lineage>
</organism>
<dbReference type="Pfam" id="PF04072">
    <property type="entry name" value="LCM"/>
    <property type="match status" value="1"/>
</dbReference>
<dbReference type="PANTHER" id="PTHR43619">
    <property type="entry name" value="S-ADENOSYL-L-METHIONINE-DEPENDENT METHYLTRANSFERASE YKTD-RELATED"/>
    <property type="match status" value="1"/>
</dbReference>
<dbReference type="InterPro" id="IPR007213">
    <property type="entry name" value="Ppm1/Ppm2/Tcmp"/>
</dbReference>
<reference evidence="4" key="1">
    <citation type="journal article" date="2014" name="Front. Microbiol.">
        <title>High frequency of phylogenetically diverse reductive dehalogenase-homologous genes in deep subseafloor sedimentary metagenomes.</title>
        <authorList>
            <person name="Kawai M."/>
            <person name="Futagami T."/>
            <person name="Toyoda A."/>
            <person name="Takaki Y."/>
            <person name="Nishi S."/>
            <person name="Hori S."/>
            <person name="Arai W."/>
            <person name="Tsubouchi T."/>
            <person name="Morono Y."/>
            <person name="Uchiyama I."/>
            <person name="Ito T."/>
            <person name="Fujiyama A."/>
            <person name="Inagaki F."/>
            <person name="Takami H."/>
        </authorList>
    </citation>
    <scope>NUCLEOTIDE SEQUENCE</scope>
    <source>
        <strain evidence="4">Expedition CK06-06</strain>
    </source>
</reference>